<keyword evidence="5 6" id="KW-0472">Membrane</keyword>
<keyword evidence="2" id="KW-0813">Transport</keyword>
<sequence length="299" mass="31005">MTTVIVAGGANLAIALAKVVAGVLSGSAAMLSEAAHSFADTTTEVLLYVALRRGARPADESHPFGHGRSAFVWALLAALFTFVAGGGFAVTHGVNTILNGEAPGNPTVSYIVLAIAFVLESVSLTQSVRQTRRAARRWRTPSLRFLRLTSDTTLKAIVLEDVAALIGLVIAGAGIGASHASGNSFWDGLASVLIGLLLLVVAVVLARANISLLIGQAMPLEARDGVLAILRATPHVNAVYELYTQQLGIGNVLVAARVGFVDTVTAGDVQRACELGEQSLRAAFPTIKQVFLDPTGASS</sequence>
<evidence type="ECO:0000313" key="8">
    <source>
        <dbReference type="EMBL" id="GIH09640.1"/>
    </source>
</evidence>
<evidence type="ECO:0000313" key="9">
    <source>
        <dbReference type="Proteomes" id="UP000612899"/>
    </source>
</evidence>
<dbReference type="EMBL" id="BONY01000072">
    <property type="protein sequence ID" value="GIH09640.1"/>
    <property type="molecule type" value="Genomic_DNA"/>
</dbReference>
<dbReference type="PANTHER" id="PTHR13414:SF9">
    <property type="entry name" value="PROTON-COUPLED ZINC ANTIPORTER SLC30A9, MITOCHONDRIAL"/>
    <property type="match status" value="1"/>
</dbReference>
<dbReference type="NCBIfam" id="TIGR01297">
    <property type="entry name" value="CDF"/>
    <property type="match status" value="1"/>
</dbReference>
<dbReference type="Gene3D" id="1.20.1510.10">
    <property type="entry name" value="Cation efflux protein transmembrane domain"/>
    <property type="match status" value="1"/>
</dbReference>
<dbReference type="PANTHER" id="PTHR13414">
    <property type="entry name" value="HUEL-CATION TRANSPORTER"/>
    <property type="match status" value="1"/>
</dbReference>
<evidence type="ECO:0000256" key="4">
    <source>
        <dbReference type="ARBA" id="ARBA00022989"/>
    </source>
</evidence>
<protein>
    <submittedName>
        <fullName evidence="8">Cation diffusion facilitator transporter</fullName>
    </submittedName>
</protein>
<dbReference type="GO" id="GO:0016020">
    <property type="term" value="C:membrane"/>
    <property type="evidence" value="ECO:0007669"/>
    <property type="project" value="UniProtKB-SubCell"/>
</dbReference>
<dbReference type="InterPro" id="IPR002524">
    <property type="entry name" value="Cation_efflux"/>
</dbReference>
<proteinExistence type="predicted"/>
<keyword evidence="9" id="KW-1185">Reference proteome</keyword>
<name>A0A8J3VKE1_9ACTN</name>
<dbReference type="GO" id="GO:0006829">
    <property type="term" value="P:zinc ion transport"/>
    <property type="evidence" value="ECO:0007669"/>
    <property type="project" value="InterPro"/>
</dbReference>
<feature type="transmembrane region" description="Helical" evidence="6">
    <location>
        <begin position="157"/>
        <end position="177"/>
    </location>
</feature>
<comment type="subcellular location">
    <subcellularLocation>
        <location evidence="1">Membrane</location>
        <topology evidence="1">Multi-pass membrane protein</topology>
    </subcellularLocation>
</comment>
<evidence type="ECO:0000256" key="2">
    <source>
        <dbReference type="ARBA" id="ARBA00022448"/>
    </source>
</evidence>
<evidence type="ECO:0000256" key="3">
    <source>
        <dbReference type="ARBA" id="ARBA00022692"/>
    </source>
</evidence>
<organism evidence="8 9">
    <name type="scientific">Rhizocola hellebori</name>
    <dbReference type="NCBI Taxonomy" id="1392758"/>
    <lineage>
        <taxon>Bacteria</taxon>
        <taxon>Bacillati</taxon>
        <taxon>Actinomycetota</taxon>
        <taxon>Actinomycetes</taxon>
        <taxon>Micromonosporales</taxon>
        <taxon>Micromonosporaceae</taxon>
        <taxon>Rhizocola</taxon>
    </lineage>
</organism>
<reference evidence="8" key="1">
    <citation type="submission" date="2021-01" db="EMBL/GenBank/DDBJ databases">
        <title>Whole genome shotgun sequence of Rhizocola hellebori NBRC 109834.</title>
        <authorList>
            <person name="Komaki H."/>
            <person name="Tamura T."/>
        </authorList>
    </citation>
    <scope>NUCLEOTIDE SEQUENCE</scope>
    <source>
        <strain evidence="8">NBRC 109834</strain>
    </source>
</reference>
<dbReference type="GO" id="GO:0008324">
    <property type="term" value="F:monoatomic cation transmembrane transporter activity"/>
    <property type="evidence" value="ECO:0007669"/>
    <property type="project" value="InterPro"/>
</dbReference>
<dbReference type="SUPFAM" id="SSF161111">
    <property type="entry name" value="Cation efflux protein transmembrane domain-like"/>
    <property type="match status" value="1"/>
</dbReference>
<dbReference type="InterPro" id="IPR058533">
    <property type="entry name" value="Cation_efflux_TM"/>
</dbReference>
<accession>A0A8J3VKE1</accession>
<dbReference type="AlphaFoldDB" id="A0A8J3VKE1"/>
<gene>
    <name evidence="8" type="ORF">Rhe02_77070</name>
</gene>
<feature type="transmembrane region" description="Helical" evidence="6">
    <location>
        <begin position="70"/>
        <end position="90"/>
    </location>
</feature>
<feature type="transmembrane region" description="Helical" evidence="6">
    <location>
        <begin position="110"/>
        <end position="128"/>
    </location>
</feature>
<comment type="caution">
    <text evidence="8">The sequence shown here is derived from an EMBL/GenBank/DDBJ whole genome shotgun (WGS) entry which is preliminary data.</text>
</comment>
<evidence type="ECO:0000256" key="6">
    <source>
        <dbReference type="SAM" id="Phobius"/>
    </source>
</evidence>
<keyword evidence="3 6" id="KW-0812">Transmembrane</keyword>
<dbReference type="InterPro" id="IPR027469">
    <property type="entry name" value="Cation_efflux_TMD_sf"/>
</dbReference>
<dbReference type="Pfam" id="PF01545">
    <property type="entry name" value="Cation_efflux"/>
    <property type="match status" value="1"/>
</dbReference>
<dbReference type="Proteomes" id="UP000612899">
    <property type="component" value="Unassembled WGS sequence"/>
</dbReference>
<feature type="transmembrane region" description="Helical" evidence="6">
    <location>
        <begin position="189"/>
        <end position="210"/>
    </location>
</feature>
<dbReference type="InterPro" id="IPR040177">
    <property type="entry name" value="SLC30A9"/>
</dbReference>
<feature type="domain" description="Cation efflux protein transmembrane" evidence="7">
    <location>
        <begin position="4"/>
        <end position="214"/>
    </location>
</feature>
<evidence type="ECO:0000256" key="5">
    <source>
        <dbReference type="ARBA" id="ARBA00023136"/>
    </source>
</evidence>
<evidence type="ECO:0000256" key="1">
    <source>
        <dbReference type="ARBA" id="ARBA00004141"/>
    </source>
</evidence>
<evidence type="ECO:0000259" key="7">
    <source>
        <dbReference type="Pfam" id="PF01545"/>
    </source>
</evidence>
<keyword evidence="4 6" id="KW-1133">Transmembrane helix</keyword>